<comment type="caution">
    <text evidence="9">The sequence shown here is derived from an EMBL/GenBank/DDBJ whole genome shotgun (WGS) entry which is preliminary data.</text>
</comment>
<dbReference type="PRINTS" id="PR01035">
    <property type="entry name" value="TCRTETA"/>
</dbReference>
<dbReference type="Proteomes" id="UP000321157">
    <property type="component" value="Unassembled WGS sequence"/>
</dbReference>
<evidence type="ECO:0000256" key="3">
    <source>
        <dbReference type="ARBA" id="ARBA00022475"/>
    </source>
</evidence>
<dbReference type="Pfam" id="PF00528">
    <property type="entry name" value="BPD_transp_1"/>
    <property type="match status" value="1"/>
</dbReference>
<dbReference type="InterPro" id="IPR035906">
    <property type="entry name" value="MetI-like_sf"/>
</dbReference>
<protein>
    <submittedName>
        <fullName evidence="9">ABC transporter permease</fullName>
    </submittedName>
</protein>
<comment type="similarity">
    <text evidence="7">Belongs to the binding-protein-dependent transport system permease family.</text>
</comment>
<dbReference type="AlphaFoldDB" id="A0A511VES2"/>
<dbReference type="PROSITE" id="PS50928">
    <property type="entry name" value="ABC_TM1"/>
    <property type="match status" value="1"/>
</dbReference>
<evidence type="ECO:0000256" key="7">
    <source>
        <dbReference type="RuleBase" id="RU363032"/>
    </source>
</evidence>
<evidence type="ECO:0000256" key="1">
    <source>
        <dbReference type="ARBA" id="ARBA00004651"/>
    </source>
</evidence>
<keyword evidence="10" id="KW-1185">Reference proteome</keyword>
<name>A0A511VES2_9BACL</name>
<organism evidence="9 10">
    <name type="scientific">Aneurinibacillus danicus</name>
    <dbReference type="NCBI Taxonomy" id="267746"/>
    <lineage>
        <taxon>Bacteria</taxon>
        <taxon>Bacillati</taxon>
        <taxon>Bacillota</taxon>
        <taxon>Bacilli</taxon>
        <taxon>Bacillales</taxon>
        <taxon>Paenibacillaceae</taxon>
        <taxon>Aneurinibacillus group</taxon>
        <taxon>Aneurinibacillus</taxon>
    </lineage>
</organism>
<dbReference type="GO" id="GO:0005886">
    <property type="term" value="C:plasma membrane"/>
    <property type="evidence" value="ECO:0007669"/>
    <property type="project" value="UniProtKB-SubCell"/>
</dbReference>
<evidence type="ECO:0000256" key="4">
    <source>
        <dbReference type="ARBA" id="ARBA00022692"/>
    </source>
</evidence>
<sequence length="276" mass="30700">MKNEAVTIEELHSVQQVKPESYSVTKNVNRLWMNRILIGVVFLAFWQFASGRLIKPFWVSDPYSIALRLYEWFSTGFIWIHIQATLSEMLIGLALGSLLAVIGGLLLGSSRFLGDVFYPIILGLYSVPRIALVPLFVVWFGIGMASKVVLVTVVVFFLVFFNAFTGVRDVDQDLINTLRIMGASKRDIFLKVIIPGASRWVFTGLRLAVPYSLMGAVTGEIIVANQGIGYLVSWSSGMFDSTGMMAALFILMICGVVADTIVTRVESKALIWKRNE</sequence>
<evidence type="ECO:0000256" key="5">
    <source>
        <dbReference type="ARBA" id="ARBA00022989"/>
    </source>
</evidence>
<accession>A0A511VES2</accession>
<evidence type="ECO:0000313" key="10">
    <source>
        <dbReference type="Proteomes" id="UP000321157"/>
    </source>
</evidence>
<dbReference type="PANTHER" id="PTHR30151:SF20">
    <property type="entry name" value="ABC TRANSPORTER PERMEASE PROTEIN HI_0355-RELATED"/>
    <property type="match status" value="1"/>
</dbReference>
<dbReference type="SUPFAM" id="SSF161098">
    <property type="entry name" value="MetI-like"/>
    <property type="match status" value="1"/>
</dbReference>
<evidence type="ECO:0000259" key="8">
    <source>
        <dbReference type="PROSITE" id="PS50928"/>
    </source>
</evidence>
<evidence type="ECO:0000256" key="6">
    <source>
        <dbReference type="ARBA" id="ARBA00023136"/>
    </source>
</evidence>
<dbReference type="EMBL" id="BJXX01000189">
    <property type="protein sequence ID" value="GEN36468.1"/>
    <property type="molecule type" value="Genomic_DNA"/>
</dbReference>
<feature type="transmembrane region" description="Helical" evidence="7">
    <location>
        <begin position="244"/>
        <end position="265"/>
    </location>
</feature>
<feature type="transmembrane region" description="Helical" evidence="7">
    <location>
        <begin position="90"/>
        <end position="108"/>
    </location>
</feature>
<keyword evidence="2 7" id="KW-0813">Transport</keyword>
<dbReference type="RefSeq" id="WP_170230380.1">
    <property type="nucleotide sequence ID" value="NZ_BJXX01000189.1"/>
</dbReference>
<dbReference type="Gene3D" id="1.10.3720.10">
    <property type="entry name" value="MetI-like"/>
    <property type="match status" value="1"/>
</dbReference>
<comment type="subcellular location">
    <subcellularLocation>
        <location evidence="1 7">Cell membrane</location>
        <topology evidence="1 7">Multi-pass membrane protein</topology>
    </subcellularLocation>
</comment>
<dbReference type="CDD" id="cd06261">
    <property type="entry name" value="TM_PBP2"/>
    <property type="match status" value="1"/>
</dbReference>
<keyword evidence="6 7" id="KW-0472">Membrane</keyword>
<feature type="transmembrane region" description="Helical" evidence="7">
    <location>
        <begin position="32"/>
        <end position="53"/>
    </location>
</feature>
<keyword evidence="3" id="KW-1003">Cell membrane</keyword>
<reference evidence="9 10" key="1">
    <citation type="submission" date="2019-07" db="EMBL/GenBank/DDBJ databases">
        <title>Whole genome shotgun sequence of Aneurinibacillus danicus NBRC 102444.</title>
        <authorList>
            <person name="Hosoyama A."/>
            <person name="Uohara A."/>
            <person name="Ohji S."/>
            <person name="Ichikawa N."/>
        </authorList>
    </citation>
    <scope>NUCLEOTIDE SEQUENCE [LARGE SCALE GENOMIC DNA]</scope>
    <source>
        <strain evidence="9 10">NBRC 102444</strain>
    </source>
</reference>
<dbReference type="InterPro" id="IPR000515">
    <property type="entry name" value="MetI-like"/>
</dbReference>
<feature type="domain" description="ABC transmembrane type-1" evidence="8">
    <location>
        <begin position="82"/>
        <end position="262"/>
    </location>
</feature>
<proteinExistence type="inferred from homology"/>
<evidence type="ECO:0000256" key="2">
    <source>
        <dbReference type="ARBA" id="ARBA00022448"/>
    </source>
</evidence>
<gene>
    <name evidence="9" type="primary">ssuC_2</name>
    <name evidence="9" type="ORF">ADA01nite_39280</name>
</gene>
<feature type="transmembrane region" description="Helical" evidence="7">
    <location>
        <begin position="148"/>
        <end position="167"/>
    </location>
</feature>
<dbReference type="InterPro" id="IPR001958">
    <property type="entry name" value="Tet-R_TetA/multi-R_MdtG-like"/>
</dbReference>
<evidence type="ECO:0000313" key="9">
    <source>
        <dbReference type="EMBL" id="GEN36468.1"/>
    </source>
</evidence>
<dbReference type="PANTHER" id="PTHR30151">
    <property type="entry name" value="ALKANE SULFONATE ABC TRANSPORTER-RELATED, MEMBRANE SUBUNIT"/>
    <property type="match status" value="1"/>
</dbReference>
<feature type="transmembrane region" description="Helical" evidence="7">
    <location>
        <begin position="188"/>
        <end position="209"/>
    </location>
</feature>
<dbReference type="GO" id="GO:0022857">
    <property type="term" value="F:transmembrane transporter activity"/>
    <property type="evidence" value="ECO:0007669"/>
    <property type="project" value="InterPro"/>
</dbReference>
<keyword evidence="4 7" id="KW-0812">Transmembrane</keyword>
<keyword evidence="5 7" id="KW-1133">Transmembrane helix</keyword>
<feature type="transmembrane region" description="Helical" evidence="7">
    <location>
        <begin position="120"/>
        <end position="142"/>
    </location>
</feature>